<evidence type="ECO:0008006" key="4">
    <source>
        <dbReference type="Google" id="ProtNLM"/>
    </source>
</evidence>
<gene>
    <name evidence="2" type="ORF">BC751_4420</name>
</gene>
<dbReference type="EMBL" id="SGXG01000001">
    <property type="protein sequence ID" value="RZS98752.1"/>
    <property type="molecule type" value="Genomic_DNA"/>
</dbReference>
<dbReference type="AlphaFoldDB" id="A0A4Q7PIM3"/>
<evidence type="ECO:0000313" key="3">
    <source>
        <dbReference type="Proteomes" id="UP000292209"/>
    </source>
</evidence>
<name>A0A4Q7PIM3_9BACT</name>
<accession>A0A4Q7PIM3</accession>
<organism evidence="2 3">
    <name type="scientific">Cecembia calidifontis</name>
    <dbReference type="NCBI Taxonomy" id="1187080"/>
    <lineage>
        <taxon>Bacteria</taxon>
        <taxon>Pseudomonadati</taxon>
        <taxon>Bacteroidota</taxon>
        <taxon>Cytophagia</taxon>
        <taxon>Cytophagales</taxon>
        <taxon>Cyclobacteriaceae</taxon>
        <taxon>Cecembia</taxon>
    </lineage>
</organism>
<keyword evidence="1" id="KW-0812">Transmembrane</keyword>
<sequence length="1176" mass="133232">MGLLCLMGKKSTYLLILSLTLFNLFLYLGFRHAALAYEKIAIFEKEIEENVEFGIFGPDELCLYYGSIIGDFSGGGLPTDVFSWRILKEDGSLVISREGGFQTFSFTFSEEGLYVIHLSIRRGTDLVYSGSKEVKINLGANIILQNSYLICKDGVVELSLIHPEDPGLPDYFIEWKDQIGNIVGTGNTVSLNSPGVYRVDFYSRNEQGQIVCPFTQFTTVSFPEEYFLNVSESEVCFGWREIDLSTNSIVPGTWYFQKLGAGNRVLLGERSNITFNVLDLDGPGDYELIFEVDNSDNVFCKLEDRIPFTLLPQAEIDIDFVSDAGNCSLGNGAIQINLLTDVDRLQIIRVDQVIEEFFNLTPSDSSLIISGLSSGVYSIRYSLGNCTSFMPFVIGLEEQDAELKFEIVEIIPETCTETGKQDGKIKVRMENGPFNGSYRILSVNGLPYTEDELPGSSGVITNLQEFQISLRSGFYFLELMDENGCVLPTSEGFRILNKDQVSFDVPIRLNICGEYEFIPITDQNLWFELTYPDNQVVTKLTGEPFTLFESGNYTIRGLETDPERGLCPREMTFRVVANEAIVYEPVLVSQDCFGNKTYQAEVFGRDPSNLIFTWYNEKNQVVGNGQFLFPTSFGEFKLDVQVRNAEPCPNPPKRFTVNQAVLEVEVDIIEAQYCQEKRYSILSIITDFDQAEYFEWIFIDNSGNSFNLNQFNGLSEIKIEEYGFYEVVVYNERGCEIGRKIEEVRELIGTADFSIPEELVVCENYNLVPETSLDFEFKVITPTGDQIIFTKGEPIILDKEGEYIVESMASIEDEPLCRIIKKINVKIAQPIDFEVVLVREDCEGNLIYKAEIFNEDPDLFDFYWYEASGNVIGTDQFLQLSSFGEYQLDVRPKNSVSCPRPLKDFTAEQPIVSIDISLEGLPICPDPGFTYINLISDLSLFTPTIKWYHTDSQGNRIEKDGFENETVVAVMEEGLYEVEVYNSKGCLLANEAILISKSQDQLRPEVDEEYVFCPSLGEIPEIDPGQFNQYEWYLEGSLLHEGSTFMPSEPGNYTLIVTSSEGCRFSTSFIVKEDCKLQLAYPNAIVQGDPERNFVIFTNYLVDEVSVWIYNKWGQLLFHCLDANVVENKVSCEWDGKFQGEYIPPGSYAVKIEYKNKADNIVKSEIRTLMVFDKAD</sequence>
<comment type="caution">
    <text evidence="2">The sequence shown here is derived from an EMBL/GenBank/DDBJ whole genome shotgun (WGS) entry which is preliminary data.</text>
</comment>
<keyword evidence="3" id="KW-1185">Reference proteome</keyword>
<protein>
    <recommendedName>
        <fullName evidence="4">CHU domain-containing protein</fullName>
    </recommendedName>
</protein>
<keyword evidence="1" id="KW-1133">Transmembrane helix</keyword>
<evidence type="ECO:0000313" key="2">
    <source>
        <dbReference type="EMBL" id="RZS98752.1"/>
    </source>
</evidence>
<dbReference type="Proteomes" id="UP000292209">
    <property type="component" value="Unassembled WGS sequence"/>
</dbReference>
<evidence type="ECO:0000256" key="1">
    <source>
        <dbReference type="SAM" id="Phobius"/>
    </source>
</evidence>
<keyword evidence="1" id="KW-0472">Membrane</keyword>
<feature type="transmembrane region" description="Helical" evidence="1">
    <location>
        <begin position="12"/>
        <end position="30"/>
    </location>
</feature>
<reference evidence="2 3" key="1">
    <citation type="submission" date="2019-02" db="EMBL/GenBank/DDBJ databases">
        <title>Genomic Encyclopedia of Archaeal and Bacterial Type Strains, Phase II (KMG-II): from individual species to whole genera.</title>
        <authorList>
            <person name="Goeker M."/>
        </authorList>
    </citation>
    <scope>NUCLEOTIDE SEQUENCE [LARGE SCALE GENOMIC DNA]</scope>
    <source>
        <strain evidence="2 3">DSM 21411</strain>
    </source>
</reference>
<proteinExistence type="predicted"/>
<dbReference type="Gene3D" id="2.60.40.4070">
    <property type="match status" value="1"/>
</dbReference>